<dbReference type="AlphaFoldDB" id="A0A0A9G1Y7"/>
<accession>A0A0A9G1Y7</accession>
<name>A0A0A9G1Y7_ARUDO</name>
<sequence>MLARIKVRNLPIICFISVGAVGL</sequence>
<evidence type="ECO:0000313" key="1">
    <source>
        <dbReference type="EMBL" id="JAE17504.1"/>
    </source>
</evidence>
<reference evidence="1" key="2">
    <citation type="journal article" date="2015" name="Data Brief">
        <title>Shoot transcriptome of the giant reed, Arundo donax.</title>
        <authorList>
            <person name="Barrero R.A."/>
            <person name="Guerrero F.D."/>
            <person name="Moolhuijzen P."/>
            <person name="Goolsby J.A."/>
            <person name="Tidwell J."/>
            <person name="Bellgard S.E."/>
            <person name="Bellgard M.I."/>
        </authorList>
    </citation>
    <scope>NUCLEOTIDE SEQUENCE</scope>
    <source>
        <tissue evidence="1">Shoot tissue taken approximately 20 cm above the soil surface</tissue>
    </source>
</reference>
<dbReference type="EMBL" id="GBRH01180392">
    <property type="protein sequence ID" value="JAE17504.1"/>
    <property type="molecule type" value="Transcribed_RNA"/>
</dbReference>
<proteinExistence type="predicted"/>
<reference evidence="1" key="1">
    <citation type="submission" date="2014-09" db="EMBL/GenBank/DDBJ databases">
        <authorList>
            <person name="Magalhaes I.L.F."/>
            <person name="Oliveira U."/>
            <person name="Santos F.R."/>
            <person name="Vidigal T.H.D.A."/>
            <person name="Brescovit A.D."/>
            <person name="Santos A.J."/>
        </authorList>
    </citation>
    <scope>NUCLEOTIDE SEQUENCE</scope>
    <source>
        <tissue evidence="1">Shoot tissue taken approximately 20 cm above the soil surface</tissue>
    </source>
</reference>
<organism evidence="1">
    <name type="scientific">Arundo donax</name>
    <name type="common">Giant reed</name>
    <name type="synonym">Donax arundinaceus</name>
    <dbReference type="NCBI Taxonomy" id="35708"/>
    <lineage>
        <taxon>Eukaryota</taxon>
        <taxon>Viridiplantae</taxon>
        <taxon>Streptophyta</taxon>
        <taxon>Embryophyta</taxon>
        <taxon>Tracheophyta</taxon>
        <taxon>Spermatophyta</taxon>
        <taxon>Magnoliopsida</taxon>
        <taxon>Liliopsida</taxon>
        <taxon>Poales</taxon>
        <taxon>Poaceae</taxon>
        <taxon>PACMAD clade</taxon>
        <taxon>Arundinoideae</taxon>
        <taxon>Arundineae</taxon>
        <taxon>Arundo</taxon>
    </lineage>
</organism>
<protein>
    <submittedName>
        <fullName evidence="1">Uncharacterized protein</fullName>
    </submittedName>
</protein>